<organism evidence="2 3">
    <name type="scientific">Penicillium ucsense</name>
    <dbReference type="NCBI Taxonomy" id="2839758"/>
    <lineage>
        <taxon>Eukaryota</taxon>
        <taxon>Fungi</taxon>
        <taxon>Dikarya</taxon>
        <taxon>Ascomycota</taxon>
        <taxon>Pezizomycotina</taxon>
        <taxon>Eurotiomycetes</taxon>
        <taxon>Eurotiomycetidae</taxon>
        <taxon>Eurotiales</taxon>
        <taxon>Aspergillaceae</taxon>
        <taxon>Penicillium</taxon>
    </lineage>
</organism>
<feature type="transmembrane region" description="Helical" evidence="1">
    <location>
        <begin position="54"/>
        <end position="74"/>
    </location>
</feature>
<dbReference type="EMBL" id="WIWV01000018">
    <property type="protein sequence ID" value="KAF7718134.1"/>
    <property type="molecule type" value="Genomic_DNA"/>
</dbReference>
<evidence type="ECO:0000313" key="3">
    <source>
        <dbReference type="Proteomes" id="UP000631181"/>
    </source>
</evidence>
<dbReference type="AlphaFoldDB" id="A0A8J8W4U2"/>
<gene>
    <name evidence="2" type="ORF">PECM_002801</name>
</gene>
<name>A0A8J8W4U2_9EURO</name>
<keyword evidence="1" id="KW-0812">Transmembrane</keyword>
<reference evidence="2" key="1">
    <citation type="journal article" date="2020" name="Front. Microbiol.">
        <title>Gene regulatory networks of Penicillium echinulatum 2HH and Penicillium oxalicum 114-2 inferred by a computational biology approach.</title>
        <authorList>
            <person name="Lenz A.R."/>
            <person name="Galan-Vasquez E."/>
            <person name="Balbinot E."/>
            <person name="De Abreu F.P."/>
            <person name="De Oliveira N.S."/>
            <person name="Da Rosa L.O."/>
            <person name="De Avila E Silva S."/>
            <person name="Camassola M."/>
            <person name="Dillon A.J.P."/>
            <person name="Perez-Rueda E."/>
        </authorList>
    </citation>
    <scope>NUCLEOTIDE SEQUENCE</scope>
    <source>
        <strain evidence="2">S1M29</strain>
    </source>
</reference>
<sequence>MEVSKSRSPDVSSSSVSHYLEPALVHPFLLVRTRLSVSRFLHISLNMRFLGQTVVRFGTILALVALVSSFPASIHMSAEEFMNRDDIKVRRDGSLLNQTESPNMVCGGCTPYYHYTKVGNGNPHQNFVITQKGGSLVACDTSLVSTGTGYAVTLGWSLSLGVNSAFSSAGFSVSESETYSVTNTFECNGVAGENGDICVLFYQAVTAFTVDVTEVLECPCGGGGTSDRGTAVVYAPNANQIGSIAGRGISVPQHGVNQCVGDSDRRVNYYCGPPGGPEWWTGRGAGPWIADYVNQRQPAGCAIPIEANRYTD</sequence>
<evidence type="ECO:0000313" key="2">
    <source>
        <dbReference type="EMBL" id="KAF7718134.1"/>
    </source>
</evidence>
<proteinExistence type="predicted"/>
<accession>A0A8J8W4U2</accession>
<dbReference type="Proteomes" id="UP000631181">
    <property type="component" value="Unassembled WGS sequence"/>
</dbReference>
<keyword evidence="1" id="KW-0472">Membrane</keyword>
<keyword evidence="3" id="KW-1185">Reference proteome</keyword>
<comment type="caution">
    <text evidence="2">The sequence shown here is derived from an EMBL/GenBank/DDBJ whole genome shotgun (WGS) entry which is preliminary data.</text>
</comment>
<protein>
    <submittedName>
        <fullName evidence="2">Uncharacterized protein</fullName>
    </submittedName>
</protein>
<keyword evidence="1" id="KW-1133">Transmembrane helix</keyword>
<dbReference type="OrthoDB" id="3641682at2759"/>
<evidence type="ECO:0000256" key="1">
    <source>
        <dbReference type="SAM" id="Phobius"/>
    </source>
</evidence>